<gene>
    <name evidence="4" type="ORF">J2S37_001800</name>
</gene>
<feature type="domain" description="N-acetyltransferase" evidence="3">
    <location>
        <begin position="4"/>
        <end position="156"/>
    </location>
</feature>
<accession>A0ABU2B9G7</accession>
<dbReference type="PROSITE" id="PS51186">
    <property type="entry name" value="GNAT"/>
    <property type="match status" value="1"/>
</dbReference>
<dbReference type="PANTHER" id="PTHR10545:SF29">
    <property type="entry name" value="GH14572P-RELATED"/>
    <property type="match status" value="1"/>
</dbReference>
<dbReference type="PIRSF" id="PIRSF037663">
    <property type="entry name" value="Acetyltransf_GNAT_prd"/>
    <property type="match status" value="1"/>
</dbReference>
<dbReference type="SUPFAM" id="SSF55729">
    <property type="entry name" value="Acyl-CoA N-acyltransferases (Nat)"/>
    <property type="match status" value="1"/>
</dbReference>
<evidence type="ECO:0000313" key="4">
    <source>
        <dbReference type="EMBL" id="MDR7355262.1"/>
    </source>
</evidence>
<reference evidence="4 5" key="1">
    <citation type="submission" date="2023-07" db="EMBL/GenBank/DDBJ databases">
        <title>Sequencing the genomes of 1000 actinobacteria strains.</title>
        <authorList>
            <person name="Klenk H.-P."/>
        </authorList>
    </citation>
    <scope>NUCLEOTIDE SEQUENCE [LARGE SCALE GENOMIC DNA]</scope>
    <source>
        <strain evidence="4 5">DSM 44508</strain>
    </source>
</reference>
<keyword evidence="1" id="KW-0808">Transferase</keyword>
<keyword evidence="2" id="KW-0012">Acyltransferase</keyword>
<dbReference type="PANTHER" id="PTHR10545">
    <property type="entry name" value="DIAMINE N-ACETYLTRANSFERASE"/>
    <property type="match status" value="1"/>
</dbReference>
<protein>
    <submittedName>
        <fullName evidence="4">Ribosomal protein S18 acetylase RimI-like enzyme</fullName>
    </submittedName>
</protein>
<proteinExistence type="predicted"/>
<evidence type="ECO:0000259" key="3">
    <source>
        <dbReference type="PROSITE" id="PS51186"/>
    </source>
</evidence>
<name>A0ABU2B9G7_9CORY</name>
<dbReference type="EMBL" id="JAVDYF010000001">
    <property type="protein sequence ID" value="MDR7355262.1"/>
    <property type="molecule type" value="Genomic_DNA"/>
</dbReference>
<dbReference type="RefSeq" id="WP_277105377.1">
    <property type="nucleotide sequence ID" value="NZ_BAAAJS010000081.1"/>
</dbReference>
<dbReference type="Gene3D" id="3.40.630.30">
    <property type="match status" value="1"/>
</dbReference>
<sequence length="157" mass="18052">MPKISVRPAQDADFPTVAELFHQYRAFYGFEHTDTERLKAEEFLRRRFNLHESTVLVVEFKDHIAGFCHYYPTFDSLALTSSLALHDLYVEPKFRNQDCGIRMMEKVIATAKAQQCDQISVQAQPTNVIALALYSSFGFTQKTRSDELITLTLDLHS</sequence>
<comment type="caution">
    <text evidence="4">The sequence shown here is derived from an EMBL/GenBank/DDBJ whole genome shotgun (WGS) entry which is preliminary data.</text>
</comment>
<keyword evidence="5" id="KW-1185">Reference proteome</keyword>
<dbReference type="CDD" id="cd04301">
    <property type="entry name" value="NAT_SF"/>
    <property type="match status" value="1"/>
</dbReference>
<evidence type="ECO:0000256" key="1">
    <source>
        <dbReference type="ARBA" id="ARBA00022679"/>
    </source>
</evidence>
<organism evidence="4 5">
    <name type="scientific">Corynebacterium felinum</name>
    <dbReference type="NCBI Taxonomy" id="131318"/>
    <lineage>
        <taxon>Bacteria</taxon>
        <taxon>Bacillati</taxon>
        <taxon>Actinomycetota</taxon>
        <taxon>Actinomycetes</taxon>
        <taxon>Mycobacteriales</taxon>
        <taxon>Corynebacteriaceae</taxon>
        <taxon>Corynebacterium</taxon>
    </lineage>
</organism>
<dbReference type="InterPro" id="IPR017255">
    <property type="entry name" value="AcTrfase_GNAT_prd"/>
</dbReference>
<dbReference type="InterPro" id="IPR016181">
    <property type="entry name" value="Acyl_CoA_acyltransferase"/>
</dbReference>
<dbReference type="Pfam" id="PF00583">
    <property type="entry name" value="Acetyltransf_1"/>
    <property type="match status" value="1"/>
</dbReference>
<dbReference type="InterPro" id="IPR051016">
    <property type="entry name" value="Diverse_Substrate_AcTransf"/>
</dbReference>
<dbReference type="Proteomes" id="UP001183619">
    <property type="component" value="Unassembled WGS sequence"/>
</dbReference>
<evidence type="ECO:0000313" key="5">
    <source>
        <dbReference type="Proteomes" id="UP001183619"/>
    </source>
</evidence>
<evidence type="ECO:0000256" key="2">
    <source>
        <dbReference type="ARBA" id="ARBA00023315"/>
    </source>
</evidence>
<dbReference type="InterPro" id="IPR000182">
    <property type="entry name" value="GNAT_dom"/>
</dbReference>